<dbReference type="PRINTS" id="PR00313">
    <property type="entry name" value="CABNDNGRPT"/>
</dbReference>
<name>A0ABX2QJ63_9HYPH</name>
<dbReference type="PANTHER" id="PTHR38340:SF1">
    <property type="entry name" value="S-LAYER PROTEIN"/>
    <property type="match status" value="1"/>
</dbReference>
<dbReference type="EMBL" id="JABXYK010000017">
    <property type="protein sequence ID" value="NVP57818.1"/>
    <property type="molecule type" value="Genomic_DNA"/>
</dbReference>
<reference evidence="3 4" key="1">
    <citation type="submission" date="2020-06" db="EMBL/GenBank/DDBJ databases">
        <title>Rhizobium sp.nov. isolated from the tomato plant.</title>
        <authorList>
            <person name="Thin K.K."/>
            <person name="Zhang X."/>
            <person name="He S."/>
        </authorList>
    </citation>
    <scope>NUCLEOTIDE SEQUENCE [LARGE SCALE GENOMIC DNA]</scope>
    <source>
        <strain evidence="3 4">DBTS2</strain>
    </source>
</reference>
<evidence type="ECO:0000313" key="3">
    <source>
        <dbReference type="EMBL" id="NVP57818.1"/>
    </source>
</evidence>
<evidence type="ECO:0000256" key="2">
    <source>
        <dbReference type="ARBA" id="ARBA00022525"/>
    </source>
</evidence>
<keyword evidence="4" id="KW-1185">Reference proteome</keyword>
<sequence length="529" mass="55099">MAMFGKVHNLAVKLGKSAYHHAQELKSLEWLLLIDPVEHVILGTRRSDVLATKSEGDIVFGLGAGDWLSSSHNRTALVGGSGDDKLKTTVVVPMQGDDPVKGLAIQMGGSGRDKLEATITLQGGLLTFPERQLSAEIRQDGGRGDDIIKATANLAQPIVADFTAKIHILGGSGDDKIDAFADTRGALGDLLAENFVAGGSGDDYVKARAETELVGFLATARNVLYGGSGDDVLDATAIGRSNVTTLVSNSLHGGHGNDFLRAYNYTNSNSKAPVGVNELWGGQGNDRLEVEQIDTGNTFTDVTSRLYGGTGNDRLKAETSAGSQHVKALNHLDGGDGRDVLEASLDVRGGSYEVANVLVGGWGDDRLETTISATPGLSPTGTSSVENRLDGGWGDDVLIATVTAGSLGSSFLKGGFGDDKLTVVGGTGNVLDGGAGRDWLIGGTGDDHMIGRAGADRFVFAPQNGHDKVDFDKGWDKIDLEAFAAVGIHAFTDLDIDVGGGDSIVRFDAANDITVAGVTDLSAEDFLFA</sequence>
<accession>A0ABX2QJ63</accession>
<dbReference type="Gene3D" id="2.150.10.10">
    <property type="entry name" value="Serralysin-like metalloprotease, C-terminal"/>
    <property type="match status" value="2"/>
</dbReference>
<dbReference type="InterPro" id="IPR011049">
    <property type="entry name" value="Serralysin-like_metalloprot_C"/>
</dbReference>
<protein>
    <submittedName>
        <fullName evidence="3">Calcium-binding protein</fullName>
    </submittedName>
</protein>
<dbReference type="InterPro" id="IPR001343">
    <property type="entry name" value="Hemolysn_Ca-bd"/>
</dbReference>
<keyword evidence="2" id="KW-0964">Secreted</keyword>
<dbReference type="Proteomes" id="UP000659172">
    <property type="component" value="Unassembled WGS sequence"/>
</dbReference>
<gene>
    <name evidence="3" type="ORF">HV823_21460</name>
</gene>
<proteinExistence type="predicted"/>
<dbReference type="InterPro" id="IPR050557">
    <property type="entry name" value="RTX_toxin/Mannuronan_C5-epim"/>
</dbReference>
<comment type="caution">
    <text evidence="3">The sequence shown here is derived from an EMBL/GenBank/DDBJ whole genome shotgun (WGS) entry which is preliminary data.</text>
</comment>
<dbReference type="PANTHER" id="PTHR38340">
    <property type="entry name" value="S-LAYER PROTEIN"/>
    <property type="match status" value="1"/>
</dbReference>
<evidence type="ECO:0000256" key="1">
    <source>
        <dbReference type="ARBA" id="ARBA00004613"/>
    </source>
</evidence>
<dbReference type="RefSeq" id="WP_176951747.1">
    <property type="nucleotide sequence ID" value="NZ_JABXYK010000017.1"/>
</dbReference>
<comment type="subcellular location">
    <subcellularLocation>
        <location evidence="1">Secreted</location>
    </subcellularLocation>
</comment>
<dbReference type="Pfam" id="PF00353">
    <property type="entry name" value="HemolysinCabind"/>
    <property type="match status" value="6"/>
</dbReference>
<organism evidence="3 4">
    <name type="scientific">Mycoplana rhizolycopersici</name>
    <dbReference type="NCBI Taxonomy" id="2746702"/>
    <lineage>
        <taxon>Bacteria</taxon>
        <taxon>Pseudomonadati</taxon>
        <taxon>Pseudomonadota</taxon>
        <taxon>Alphaproteobacteria</taxon>
        <taxon>Hyphomicrobiales</taxon>
        <taxon>Rhizobiaceae</taxon>
        <taxon>Mycoplana</taxon>
    </lineage>
</organism>
<evidence type="ECO:0000313" key="4">
    <source>
        <dbReference type="Proteomes" id="UP000659172"/>
    </source>
</evidence>
<dbReference type="SUPFAM" id="SSF51120">
    <property type="entry name" value="beta-Roll"/>
    <property type="match status" value="1"/>
</dbReference>